<dbReference type="PANTHER" id="PTHR46105:SF6">
    <property type="entry name" value="ZINC FINGER AND BTB DOMAIN-CONTAINING PROTEIN 7A"/>
    <property type="match status" value="1"/>
</dbReference>
<feature type="domain" description="BTB" evidence="2">
    <location>
        <begin position="93"/>
        <end position="160"/>
    </location>
</feature>
<dbReference type="AlphaFoldDB" id="A0A9D3MF84"/>
<feature type="compositionally biased region" description="Basic and acidic residues" evidence="1">
    <location>
        <begin position="208"/>
        <end position="220"/>
    </location>
</feature>
<dbReference type="GO" id="GO:0000978">
    <property type="term" value="F:RNA polymerase II cis-regulatory region sequence-specific DNA binding"/>
    <property type="evidence" value="ECO:0007669"/>
    <property type="project" value="TreeGrafter"/>
</dbReference>
<gene>
    <name evidence="3" type="ORF">ANANG_G00131060</name>
</gene>
<accession>A0A9D3MF84</accession>
<feature type="region of interest" description="Disordered" evidence="1">
    <location>
        <begin position="235"/>
        <end position="298"/>
    </location>
</feature>
<evidence type="ECO:0000313" key="4">
    <source>
        <dbReference type="Proteomes" id="UP001044222"/>
    </source>
</evidence>
<dbReference type="SMART" id="SM00225">
    <property type="entry name" value="BTB"/>
    <property type="match status" value="1"/>
</dbReference>
<dbReference type="InterPro" id="IPR050457">
    <property type="entry name" value="ZnFinger_BTB_dom_contain"/>
</dbReference>
<feature type="compositionally biased region" description="Low complexity" evidence="1">
    <location>
        <begin position="38"/>
        <end position="48"/>
    </location>
</feature>
<organism evidence="3 4">
    <name type="scientific">Anguilla anguilla</name>
    <name type="common">European freshwater eel</name>
    <name type="synonym">Muraena anguilla</name>
    <dbReference type="NCBI Taxonomy" id="7936"/>
    <lineage>
        <taxon>Eukaryota</taxon>
        <taxon>Metazoa</taxon>
        <taxon>Chordata</taxon>
        <taxon>Craniata</taxon>
        <taxon>Vertebrata</taxon>
        <taxon>Euteleostomi</taxon>
        <taxon>Actinopterygii</taxon>
        <taxon>Neopterygii</taxon>
        <taxon>Teleostei</taxon>
        <taxon>Anguilliformes</taxon>
        <taxon>Anguillidae</taxon>
        <taxon>Anguilla</taxon>
    </lineage>
</organism>
<evidence type="ECO:0000256" key="1">
    <source>
        <dbReference type="SAM" id="MobiDB-lite"/>
    </source>
</evidence>
<dbReference type="Proteomes" id="UP001044222">
    <property type="component" value="Chromosome 6"/>
</dbReference>
<feature type="compositionally biased region" description="Gly residues" evidence="1">
    <location>
        <begin position="49"/>
        <end position="60"/>
    </location>
</feature>
<dbReference type="PANTHER" id="PTHR46105">
    <property type="entry name" value="AGAP004733-PA"/>
    <property type="match status" value="1"/>
</dbReference>
<feature type="compositionally biased region" description="Pro residues" evidence="1">
    <location>
        <begin position="261"/>
        <end position="270"/>
    </location>
</feature>
<name>A0A9D3MF84_ANGAN</name>
<dbReference type="InterPro" id="IPR000210">
    <property type="entry name" value="BTB/POZ_dom"/>
</dbReference>
<dbReference type="Gene3D" id="3.30.710.10">
    <property type="entry name" value="Potassium Channel Kv1.1, Chain A"/>
    <property type="match status" value="1"/>
</dbReference>
<dbReference type="GO" id="GO:0000981">
    <property type="term" value="F:DNA-binding transcription factor activity, RNA polymerase II-specific"/>
    <property type="evidence" value="ECO:0007669"/>
    <property type="project" value="TreeGrafter"/>
</dbReference>
<dbReference type="InterPro" id="IPR011333">
    <property type="entry name" value="SKP1/BTB/POZ_sf"/>
</dbReference>
<dbReference type="PROSITE" id="PS50097">
    <property type="entry name" value="BTB"/>
    <property type="match status" value="1"/>
</dbReference>
<feature type="compositionally biased region" description="Pro residues" evidence="1">
    <location>
        <begin position="1"/>
        <end position="13"/>
    </location>
</feature>
<feature type="compositionally biased region" description="Basic residues" evidence="1">
    <location>
        <begin position="275"/>
        <end position="298"/>
    </location>
</feature>
<dbReference type="EMBL" id="JAFIRN010000006">
    <property type="protein sequence ID" value="KAG5847894.1"/>
    <property type="molecule type" value="Genomic_DNA"/>
</dbReference>
<sequence>MPRPLPRPSPPPLSSRRADGRTAGRPRGRRRRRRSAARRPAGGRCRGAAGRGRGGAGRARGGAEEGPVGIPFPEHSADVLGGLNAQRQSGQLCDVLLVAGEREFPAHRSVLASCSSYFHRLFTSGVAADRQSVYALDFVRAEALDALLDFAYTATLTVSHASVRDVLSAASLLEIPPVRDVCAHLLDTKVLSPPQLGGELGEEDEAEGRERGKEAEGERASRLQAQEYLQLFQQGAQRGGSPNSGSPSLSSTIASPTGQATPPPNTPPTPLHRTCGTRRRKRRRRTRRMRRTGRKRAC</sequence>
<reference evidence="3" key="1">
    <citation type="submission" date="2021-01" db="EMBL/GenBank/DDBJ databases">
        <title>A chromosome-scale assembly of European eel, Anguilla anguilla.</title>
        <authorList>
            <person name="Henkel C."/>
            <person name="Jong-Raadsen S.A."/>
            <person name="Dufour S."/>
            <person name="Weltzien F.-A."/>
            <person name="Palstra A.P."/>
            <person name="Pelster B."/>
            <person name="Spaink H.P."/>
            <person name="Van Den Thillart G.E."/>
            <person name="Jansen H."/>
            <person name="Zahm M."/>
            <person name="Klopp C."/>
            <person name="Cedric C."/>
            <person name="Louis A."/>
            <person name="Berthelot C."/>
            <person name="Parey E."/>
            <person name="Roest Crollius H."/>
            <person name="Montfort J."/>
            <person name="Robinson-Rechavi M."/>
            <person name="Bucao C."/>
            <person name="Bouchez O."/>
            <person name="Gislard M."/>
            <person name="Lluch J."/>
            <person name="Milhes M."/>
            <person name="Lampietro C."/>
            <person name="Lopez Roques C."/>
            <person name="Donnadieu C."/>
            <person name="Braasch I."/>
            <person name="Desvignes T."/>
            <person name="Postlethwait J."/>
            <person name="Bobe J."/>
            <person name="Guiguen Y."/>
            <person name="Dirks R."/>
        </authorList>
    </citation>
    <scope>NUCLEOTIDE SEQUENCE</scope>
    <source>
        <strain evidence="3">Tag_6206</strain>
        <tissue evidence="3">Liver</tissue>
    </source>
</reference>
<proteinExistence type="predicted"/>
<dbReference type="Pfam" id="PF00651">
    <property type="entry name" value="BTB"/>
    <property type="match status" value="1"/>
</dbReference>
<feature type="compositionally biased region" description="Low complexity" evidence="1">
    <location>
        <begin position="239"/>
        <end position="260"/>
    </location>
</feature>
<feature type="compositionally biased region" description="Basic residues" evidence="1">
    <location>
        <begin position="24"/>
        <end position="37"/>
    </location>
</feature>
<evidence type="ECO:0000259" key="2">
    <source>
        <dbReference type="PROSITE" id="PS50097"/>
    </source>
</evidence>
<protein>
    <recommendedName>
        <fullName evidence="2">BTB domain-containing protein</fullName>
    </recommendedName>
</protein>
<feature type="region of interest" description="Disordered" evidence="1">
    <location>
        <begin position="193"/>
        <end position="220"/>
    </location>
</feature>
<feature type="region of interest" description="Disordered" evidence="1">
    <location>
        <begin position="1"/>
        <end position="71"/>
    </location>
</feature>
<keyword evidence="4" id="KW-1185">Reference proteome</keyword>
<dbReference type="SUPFAM" id="SSF54695">
    <property type="entry name" value="POZ domain"/>
    <property type="match status" value="1"/>
</dbReference>
<comment type="caution">
    <text evidence="3">The sequence shown here is derived from an EMBL/GenBank/DDBJ whole genome shotgun (WGS) entry which is preliminary data.</text>
</comment>
<evidence type="ECO:0000313" key="3">
    <source>
        <dbReference type="EMBL" id="KAG5847894.1"/>
    </source>
</evidence>